<evidence type="ECO:0000313" key="2">
    <source>
        <dbReference type="Proteomes" id="UP000571017"/>
    </source>
</evidence>
<sequence length="499" mass="57068">MKKKIALLPVDARPVTRQLPIDLAGIAGWKVMAPEKELLGFLKRPAKTDVLIAWLDQVAAEVDGMILSIDMLLYGGLVPSRMHSLTEKELQKRLVVIKEWKRQYPDLKIMALSSTMRISNNNINEEEKEYWKDYGTAIWGVSYHSHRYEKLQEETDLLRLEELKNEVPADVLDDYQSTREINFAVNQSLLTLLEDNTIDHLVFPQDDTSEYGWNVREQEQLQAAIRERKLTEQALLYPGADEVASTLVTRLIFQLENVSPPSFYPVYSGARGALSPAMYEDRPICESVKGQIAAVGSRSEDEMSRSDVILGVNVPGRKQGDLALGLNLNQVDTNDRNVEEWLRRLQAYMERKPVAMVDVAYANGVDPQLTPMLMANVNWERLYGFAGWNTAGNSIGTVVSQAALMWLADNHTKQTHNALKKQLLHRFLDDYIYQSIVRKEGRLRMSDSTTLEKVMTPLFIEKATAFLHDYANEWQVEGINYPWDRTFEIDFELRKGEPE</sequence>
<accession>A0A838CVH9</accession>
<dbReference type="AlphaFoldDB" id="A0A838CVH9"/>
<reference evidence="1 2" key="1">
    <citation type="journal article" date="2004" name="Extremophiles">
        <title>Halobacillus locisalis sp. nov., a halophilic bacterium isolated from a marine solar saltern of the Yellow Sea in Korea.</title>
        <authorList>
            <person name="Yoon J.H."/>
            <person name="Kang K.H."/>
            <person name="Oh T.K."/>
            <person name="Park Y.H."/>
        </authorList>
    </citation>
    <scope>NUCLEOTIDE SEQUENCE [LARGE SCALE GENOMIC DNA]</scope>
    <source>
        <strain evidence="1 2">KCTC 3788</strain>
    </source>
</reference>
<dbReference type="RefSeq" id="WP_181472974.1">
    <property type="nucleotide sequence ID" value="NZ_JACEFG010000003.1"/>
</dbReference>
<proteinExistence type="predicted"/>
<comment type="caution">
    <text evidence="1">The sequence shown here is derived from an EMBL/GenBank/DDBJ whole genome shotgun (WGS) entry which is preliminary data.</text>
</comment>
<dbReference type="EMBL" id="JACEFG010000003">
    <property type="protein sequence ID" value="MBA2175923.1"/>
    <property type="molecule type" value="Genomic_DNA"/>
</dbReference>
<gene>
    <name evidence="1" type="ORF">H0266_13580</name>
</gene>
<dbReference type="Proteomes" id="UP000571017">
    <property type="component" value="Unassembled WGS sequence"/>
</dbReference>
<name>A0A838CVH9_9BACI</name>
<dbReference type="Pfam" id="PF13552">
    <property type="entry name" value="DUF4127"/>
    <property type="match status" value="1"/>
</dbReference>
<protein>
    <submittedName>
        <fullName evidence="1">DUF4127 family protein</fullName>
    </submittedName>
</protein>
<keyword evidence="2" id="KW-1185">Reference proteome</keyword>
<organism evidence="1 2">
    <name type="scientific">Halobacillus locisalis</name>
    <dbReference type="NCBI Taxonomy" id="220753"/>
    <lineage>
        <taxon>Bacteria</taxon>
        <taxon>Bacillati</taxon>
        <taxon>Bacillota</taxon>
        <taxon>Bacilli</taxon>
        <taxon>Bacillales</taxon>
        <taxon>Bacillaceae</taxon>
        <taxon>Halobacillus</taxon>
    </lineage>
</organism>
<dbReference type="InterPro" id="IPR025394">
    <property type="entry name" value="DUF4127"/>
</dbReference>
<evidence type="ECO:0000313" key="1">
    <source>
        <dbReference type="EMBL" id="MBA2175923.1"/>
    </source>
</evidence>